<sequence length="297" mass="35155">MEYGSEIWCHYLRKQDWYRIEKVQKTVIRRILGVPTHTPTAFCQKELGIMSIKRRFNLKIIWLAARTKYRLKETNPILKSKEDINSHPTQKKFRSPLLNVIKKKKKLLLQTNQDTQELEWNCQFLKQANPASSKDSHKAASQLLKLEGLRKQMLLKAELKMHISLQNTDYEGASSTKRLQQQQWERYEFGTRFVNFSTSTPMLQLGKIFKKENKSITRQLARFRSGFGEVEEYYSILNKTPPMCTCGETKTITHLFESCPNSRELFETEDEQFWLFELKGIYKLIDILKEHKQLPKI</sequence>
<comment type="caution">
    <text evidence="1">The sequence shown here is derived from an EMBL/GenBank/DDBJ whole genome shotgun (WGS) entry which is preliminary data.</text>
</comment>
<evidence type="ECO:0000313" key="1">
    <source>
        <dbReference type="EMBL" id="GME80002.1"/>
    </source>
</evidence>
<accession>A0ACB5T2L4</accession>
<dbReference type="EMBL" id="BSXS01002854">
    <property type="protein sequence ID" value="GME80002.1"/>
    <property type="molecule type" value="Genomic_DNA"/>
</dbReference>
<gene>
    <name evidence="1" type="ORF">Amon02_000423500</name>
</gene>
<name>A0ACB5T2L4_AMBMO</name>
<keyword evidence="2" id="KW-1185">Reference proteome</keyword>
<evidence type="ECO:0000313" key="2">
    <source>
        <dbReference type="Proteomes" id="UP001165064"/>
    </source>
</evidence>
<reference evidence="1" key="1">
    <citation type="submission" date="2023-04" db="EMBL/GenBank/DDBJ databases">
        <title>Ambrosiozyma monospora NBRC 10751.</title>
        <authorList>
            <person name="Ichikawa N."/>
            <person name="Sato H."/>
            <person name="Tonouchi N."/>
        </authorList>
    </citation>
    <scope>NUCLEOTIDE SEQUENCE</scope>
    <source>
        <strain evidence="1">NBRC 10751</strain>
    </source>
</reference>
<dbReference type="Proteomes" id="UP001165064">
    <property type="component" value="Unassembled WGS sequence"/>
</dbReference>
<proteinExistence type="predicted"/>
<organism evidence="1 2">
    <name type="scientific">Ambrosiozyma monospora</name>
    <name type="common">Yeast</name>
    <name type="synonym">Endomycopsis monosporus</name>
    <dbReference type="NCBI Taxonomy" id="43982"/>
    <lineage>
        <taxon>Eukaryota</taxon>
        <taxon>Fungi</taxon>
        <taxon>Dikarya</taxon>
        <taxon>Ascomycota</taxon>
        <taxon>Saccharomycotina</taxon>
        <taxon>Pichiomycetes</taxon>
        <taxon>Pichiales</taxon>
        <taxon>Pichiaceae</taxon>
        <taxon>Ambrosiozyma</taxon>
    </lineage>
</organism>
<protein>
    <submittedName>
        <fullName evidence="1">Unnamed protein product</fullName>
    </submittedName>
</protein>